<evidence type="ECO:0000313" key="4">
    <source>
        <dbReference type="Proteomes" id="UP000187209"/>
    </source>
</evidence>
<keyword evidence="4" id="KW-1185">Reference proteome</keyword>
<reference evidence="2 4" key="1">
    <citation type="submission" date="2016-11" db="EMBL/GenBank/DDBJ databases">
        <title>The macronuclear genome of Stentor coeruleus: a giant cell with tiny introns.</title>
        <authorList>
            <person name="Slabodnick M."/>
            <person name="Ruby J.G."/>
            <person name="Reiff S.B."/>
            <person name="Swart E.C."/>
            <person name="Gosai S."/>
            <person name="Prabakaran S."/>
            <person name="Witkowska E."/>
            <person name="Larue G.E."/>
            <person name="Fisher S."/>
            <person name="Freeman R.M."/>
            <person name="Gunawardena J."/>
            <person name="Chu W."/>
            <person name="Stover N.A."/>
            <person name="Gregory B.D."/>
            <person name="Nowacki M."/>
            <person name="Derisi J."/>
            <person name="Roy S.W."/>
            <person name="Marshall W.F."/>
            <person name="Sood P."/>
        </authorList>
    </citation>
    <scope>NUCLEOTIDE SEQUENCE [LARGE SCALE GENOMIC DNA]</scope>
    <source>
        <strain evidence="2">WM001</strain>
    </source>
</reference>
<protein>
    <submittedName>
        <fullName evidence="2">Uncharacterized protein</fullName>
    </submittedName>
</protein>
<dbReference type="AlphaFoldDB" id="A0A1R2C4Q8"/>
<evidence type="ECO:0000313" key="2">
    <source>
        <dbReference type="EMBL" id="OMJ83959.1"/>
    </source>
</evidence>
<name>A0A1R2C4Q8_9CILI</name>
<dbReference type="OrthoDB" id="322806at2759"/>
<accession>A0A1R2C4Q8</accession>
<evidence type="ECO:0000256" key="1">
    <source>
        <dbReference type="SAM" id="MobiDB-lite"/>
    </source>
</evidence>
<feature type="compositionally biased region" description="Basic residues" evidence="1">
    <location>
        <begin position="204"/>
        <end position="213"/>
    </location>
</feature>
<feature type="compositionally biased region" description="Basic and acidic residues" evidence="1">
    <location>
        <begin position="257"/>
        <end position="277"/>
    </location>
</feature>
<evidence type="ECO:0000313" key="3">
    <source>
        <dbReference type="EMBL" id="OMJ85382.1"/>
    </source>
</evidence>
<organism evidence="2 4">
    <name type="scientific">Stentor coeruleus</name>
    <dbReference type="NCBI Taxonomy" id="5963"/>
    <lineage>
        <taxon>Eukaryota</taxon>
        <taxon>Sar</taxon>
        <taxon>Alveolata</taxon>
        <taxon>Ciliophora</taxon>
        <taxon>Postciliodesmatophora</taxon>
        <taxon>Heterotrichea</taxon>
        <taxon>Heterotrichida</taxon>
        <taxon>Stentoridae</taxon>
        <taxon>Stentor</taxon>
    </lineage>
</organism>
<gene>
    <name evidence="3" type="ORF">SteCoe_13291</name>
    <name evidence="2" type="ORF">SteCoe_15003</name>
</gene>
<sequence>MEDDLAVTSRRPLEGIDVEDDSIISNLSEKFDMFREVPSNMMRNAIAFAYLEHLVRMSTDISVAQRSLSNLKGQIKDKIKTVLDARHEVLQEALHSLDCLVNVSDLSGVTAHMMNINYKWTGTRISIEEMQYGDGSNLPIAYTFTYKGKYFLLYTPNMNYIDGYEPTSGQIKIPIISEGQLKHISKEFYMKVTTKAIQTDSKSRGKTGKRGKVKTGPIEPKDEEPKTISFLGNILSQTKAEEPEAMEEEDQPALLHTESEAKHSESDSNSESHKEESDSFNYDNPPKKLPSERTWEKFQKRAQEQQKERDQCGPGDCRVF</sequence>
<comment type="caution">
    <text evidence="2">The sequence shown here is derived from an EMBL/GenBank/DDBJ whole genome shotgun (WGS) entry which is preliminary data.</text>
</comment>
<dbReference type="EMBL" id="MPUH01000285">
    <property type="protein sequence ID" value="OMJ83959.1"/>
    <property type="molecule type" value="Genomic_DNA"/>
</dbReference>
<dbReference type="EMBL" id="MPUH01000238">
    <property type="protein sequence ID" value="OMJ85382.1"/>
    <property type="molecule type" value="Genomic_DNA"/>
</dbReference>
<proteinExistence type="predicted"/>
<dbReference type="Proteomes" id="UP000187209">
    <property type="component" value="Unassembled WGS sequence"/>
</dbReference>
<feature type="region of interest" description="Disordered" evidence="1">
    <location>
        <begin position="199"/>
        <end position="320"/>
    </location>
</feature>
<feature type="compositionally biased region" description="Basic and acidic residues" evidence="1">
    <location>
        <begin position="285"/>
        <end position="311"/>
    </location>
</feature>